<keyword evidence="1" id="KW-1133">Transmembrane helix</keyword>
<accession>A0A8C6TPU2</accession>
<keyword evidence="1" id="KW-0472">Membrane</keyword>
<organism evidence="2 3">
    <name type="scientific">Neogobius melanostomus</name>
    <name type="common">round goby</name>
    <dbReference type="NCBI Taxonomy" id="47308"/>
    <lineage>
        <taxon>Eukaryota</taxon>
        <taxon>Metazoa</taxon>
        <taxon>Chordata</taxon>
        <taxon>Craniata</taxon>
        <taxon>Vertebrata</taxon>
        <taxon>Euteleostomi</taxon>
        <taxon>Actinopterygii</taxon>
        <taxon>Neopterygii</taxon>
        <taxon>Teleostei</taxon>
        <taxon>Neoteleostei</taxon>
        <taxon>Acanthomorphata</taxon>
        <taxon>Gobiaria</taxon>
        <taxon>Gobiiformes</taxon>
        <taxon>Gobioidei</taxon>
        <taxon>Gobiidae</taxon>
        <taxon>Benthophilinae</taxon>
        <taxon>Neogobiini</taxon>
        <taxon>Neogobius</taxon>
    </lineage>
</organism>
<sequence length="116" mass="12737">LPKILTSSSNVSLSNNPISRGMNRYVYFFFSLSSLLPLFKVDISGILGLKNRFHKHYSGGTADRARASQLEGPGLEPRLDAAFMCGVCMFSHVYVGFLLVHGFLLPLKSCIIGQVV</sequence>
<evidence type="ECO:0000256" key="1">
    <source>
        <dbReference type="SAM" id="Phobius"/>
    </source>
</evidence>
<evidence type="ECO:0000313" key="2">
    <source>
        <dbReference type="Ensembl" id="ENSNMLP00000023361.1"/>
    </source>
</evidence>
<evidence type="ECO:0000313" key="3">
    <source>
        <dbReference type="Proteomes" id="UP000694523"/>
    </source>
</evidence>
<protein>
    <submittedName>
        <fullName evidence="2">Uncharacterized protein</fullName>
    </submittedName>
</protein>
<dbReference type="Proteomes" id="UP000694523">
    <property type="component" value="Unplaced"/>
</dbReference>
<keyword evidence="3" id="KW-1185">Reference proteome</keyword>
<reference evidence="2" key="1">
    <citation type="submission" date="2025-08" db="UniProtKB">
        <authorList>
            <consortium name="Ensembl"/>
        </authorList>
    </citation>
    <scope>IDENTIFICATION</scope>
</reference>
<feature type="transmembrane region" description="Helical" evidence="1">
    <location>
        <begin position="25"/>
        <end position="49"/>
    </location>
</feature>
<name>A0A8C6TPU2_9GOBI</name>
<reference evidence="2" key="2">
    <citation type="submission" date="2025-09" db="UniProtKB">
        <authorList>
            <consortium name="Ensembl"/>
        </authorList>
    </citation>
    <scope>IDENTIFICATION</scope>
</reference>
<proteinExistence type="predicted"/>
<keyword evidence="1" id="KW-0812">Transmembrane</keyword>
<dbReference type="Ensembl" id="ENSNMLT00000026141.1">
    <property type="protein sequence ID" value="ENSNMLP00000023361.1"/>
    <property type="gene ID" value="ENSNMLG00000015039.1"/>
</dbReference>
<feature type="transmembrane region" description="Helical" evidence="1">
    <location>
        <begin position="81"/>
        <end position="104"/>
    </location>
</feature>
<dbReference type="AlphaFoldDB" id="A0A8C6TPU2"/>